<evidence type="ECO:0000256" key="6">
    <source>
        <dbReference type="ARBA" id="ARBA00022525"/>
    </source>
</evidence>
<evidence type="ECO:0000256" key="2">
    <source>
        <dbReference type="ARBA" id="ARBA00004613"/>
    </source>
</evidence>
<evidence type="ECO:0000259" key="18">
    <source>
        <dbReference type="Pfam" id="PF17786"/>
    </source>
</evidence>
<evidence type="ECO:0000259" key="16">
    <source>
        <dbReference type="Pfam" id="PF00703"/>
    </source>
</evidence>
<dbReference type="SUPFAM" id="SSF49303">
    <property type="entry name" value="beta-Galactosidase/glucuronidase domain"/>
    <property type="match status" value="2"/>
</dbReference>
<dbReference type="GO" id="GO:0004567">
    <property type="term" value="F:beta-mannosidase activity"/>
    <property type="evidence" value="ECO:0007669"/>
    <property type="project" value="UniProtKB-EC"/>
</dbReference>
<dbReference type="Pfam" id="PF17753">
    <property type="entry name" value="Ig_mannosidase"/>
    <property type="match status" value="1"/>
</dbReference>
<feature type="domain" description="Mannosidase Ig/CBM-like" evidence="18">
    <location>
        <begin position="718"/>
        <end position="809"/>
    </location>
</feature>
<keyword evidence="8" id="KW-0325">Glycoprotein</keyword>
<dbReference type="Pfam" id="PF22666">
    <property type="entry name" value="Glyco_hydro_2_N2"/>
    <property type="match status" value="1"/>
</dbReference>
<evidence type="ECO:0000259" key="17">
    <source>
        <dbReference type="Pfam" id="PF17753"/>
    </source>
</evidence>
<dbReference type="InterPro" id="IPR013783">
    <property type="entry name" value="Ig-like_fold"/>
</dbReference>
<evidence type="ECO:0000256" key="13">
    <source>
        <dbReference type="ARBA" id="ARBA00041069"/>
    </source>
</evidence>
<evidence type="ECO:0000256" key="3">
    <source>
        <dbReference type="ARBA" id="ARBA00004740"/>
    </source>
</evidence>
<dbReference type="InterPro" id="IPR017853">
    <property type="entry name" value="GH"/>
</dbReference>
<dbReference type="InterPro" id="IPR041447">
    <property type="entry name" value="Mannosidase_ig"/>
</dbReference>
<dbReference type="InterPro" id="IPR008979">
    <property type="entry name" value="Galactose-bd-like_sf"/>
</dbReference>
<dbReference type="AlphaFoldDB" id="A0AA39GSU6"/>
<gene>
    <name evidence="20" type="ORF">NLU13_1382</name>
</gene>
<comment type="subcellular location">
    <subcellularLocation>
        <location evidence="2">Secreted</location>
    </subcellularLocation>
</comment>
<keyword evidence="7" id="KW-0378">Hydrolase</keyword>
<dbReference type="SUPFAM" id="SSF51445">
    <property type="entry name" value="(Trans)glycosidases"/>
    <property type="match status" value="1"/>
</dbReference>
<evidence type="ECO:0000256" key="15">
    <source>
        <dbReference type="SAM" id="MobiDB-lite"/>
    </source>
</evidence>
<evidence type="ECO:0000256" key="4">
    <source>
        <dbReference type="ARBA" id="ARBA00011738"/>
    </source>
</evidence>
<evidence type="ECO:0000256" key="14">
    <source>
        <dbReference type="ARBA" id="ARBA00041614"/>
    </source>
</evidence>
<keyword evidence="6" id="KW-0964">Secreted</keyword>
<keyword evidence="9" id="KW-0119">Carbohydrate metabolism</keyword>
<dbReference type="InterPro" id="IPR036156">
    <property type="entry name" value="Beta-gal/glucu_dom_sf"/>
</dbReference>
<name>A0AA39GSU6_SARSR</name>
<keyword evidence="21" id="KW-1185">Reference proteome</keyword>
<evidence type="ECO:0000259" key="19">
    <source>
        <dbReference type="Pfam" id="PF22666"/>
    </source>
</evidence>
<evidence type="ECO:0000256" key="8">
    <source>
        <dbReference type="ARBA" id="ARBA00023180"/>
    </source>
</evidence>
<keyword evidence="11" id="KW-0624">Polysaccharide degradation</keyword>
<dbReference type="Pfam" id="PF17786">
    <property type="entry name" value="Mannosidase_ig"/>
    <property type="match status" value="1"/>
</dbReference>
<dbReference type="EC" id="3.2.1.25" evidence="5"/>
<evidence type="ECO:0000256" key="11">
    <source>
        <dbReference type="ARBA" id="ARBA00023326"/>
    </source>
</evidence>
<feature type="region of interest" description="Disordered" evidence="15">
    <location>
        <begin position="1"/>
        <end position="29"/>
    </location>
</feature>
<feature type="domain" description="Glycoside hydrolase family 2 immunoglobulin-like beta-sandwich" evidence="16">
    <location>
        <begin position="233"/>
        <end position="339"/>
    </location>
</feature>
<feature type="domain" description="Beta-mannosidase Ig-fold" evidence="17">
    <location>
        <begin position="816"/>
        <end position="883"/>
    </location>
</feature>
<dbReference type="Pfam" id="PF00703">
    <property type="entry name" value="Glyco_hydro_2"/>
    <property type="match status" value="1"/>
</dbReference>
<evidence type="ECO:0000256" key="10">
    <source>
        <dbReference type="ARBA" id="ARBA00023295"/>
    </source>
</evidence>
<comment type="pathway">
    <text evidence="3">Glycan metabolism; N-glycan degradation.</text>
</comment>
<comment type="catalytic activity">
    <reaction evidence="1">
        <text>Hydrolysis of terminal, non-reducing beta-D-mannose residues in beta-D-mannosides.</text>
        <dbReference type="EC" id="3.2.1.25"/>
    </reaction>
</comment>
<feature type="compositionally biased region" description="Low complexity" evidence="15">
    <location>
        <begin position="8"/>
        <end position="25"/>
    </location>
</feature>
<dbReference type="InterPro" id="IPR006102">
    <property type="entry name" value="Ig-like_GH2"/>
</dbReference>
<dbReference type="GO" id="GO:0000272">
    <property type="term" value="P:polysaccharide catabolic process"/>
    <property type="evidence" value="ECO:0007669"/>
    <property type="project" value="UniProtKB-KW"/>
</dbReference>
<comment type="caution">
    <text evidence="20">The sequence shown here is derived from an EMBL/GenBank/DDBJ whole genome shotgun (WGS) entry which is preliminary data.</text>
</comment>
<sequence>MVQRLPPTSTTVITASSYTSSSPLSQHHPLTCERDTVTMGPRTVVSVDQNWQFKQGGRDDSEYRAVARFPTMVHLDLMHHGLIPDPNIGKNELQVQWVGETDWVYRTTFSSPRTSKGDKAILAFDGLDTIADIFLNGEHVGSSDNMFVATRLDVTRSIKPVGETNELVIKFACAFKHGEELEKKHPEHKWRCWNGVPSRMAVRKAQYHWGWDWGPMLMTAGPWRPVNLEIYHTRIADLYTDVKVEDSLRSAEVVAHASIEGNGSNVRFDVFLDKEKVASETVEGSGHVAATFVIQNPKLWYPRQHGDGGRKQPLYNVKATLVGGGGEELDTMSKRIGLRKVEVVQRELIGAEGTSFFFKVNNVPVFAGGSNWIPADNFIPRISKDRYYDWVRLLVEGEQNILRVWGGGIYEEQALYDACDEMGIMVWQDFMFGCGNYPCYKEIRESIDKEARYNVARLRHHPSIVIWAGNNEDYSVAESEQLTYNYEDKDPQSWLKTDFPARYIYEHILAEACKDLCPSTFYHPGSPWGAGKNTADLTVGDVHQWNVWHGQQEKYQDFAKLMGRFVSEFGMEAFPSIKTIDGFLPKGKDDPDRYPQSSTIDFHNKATGHERRLALYLVENMRYKFDPIEDYIYCTQLMQAECLSAAYRLWRREWRGDNREYCGGAIVWQINDCWPVTSWSICDYHLRPKHAYFAIRREMWPLVARLERRAADSSELPKVHVWASNLTQAETKVDCVVKFWNIETGEELASKTVAQSQVLKANQTTDFDSLGLTDVGIQAENDIVVIGVFLSQNGEQISRYIDWPQPLKYLHFAKPKELKVELAEESSGQFVIVSADVPVKGLAIECEDDSVKFRDNLVDLVPGEKVKIPIEGAKKETAFTTRSLNGLF</sequence>
<evidence type="ECO:0000313" key="21">
    <source>
        <dbReference type="Proteomes" id="UP001175261"/>
    </source>
</evidence>
<organism evidence="20 21">
    <name type="scientific">Sarocladium strictum</name>
    <name type="common">Black bundle disease fungus</name>
    <name type="synonym">Acremonium strictum</name>
    <dbReference type="NCBI Taxonomy" id="5046"/>
    <lineage>
        <taxon>Eukaryota</taxon>
        <taxon>Fungi</taxon>
        <taxon>Dikarya</taxon>
        <taxon>Ascomycota</taxon>
        <taxon>Pezizomycotina</taxon>
        <taxon>Sordariomycetes</taxon>
        <taxon>Hypocreomycetidae</taxon>
        <taxon>Hypocreales</taxon>
        <taxon>Sarocladiaceae</taxon>
        <taxon>Sarocladium</taxon>
    </lineage>
</organism>
<evidence type="ECO:0000256" key="12">
    <source>
        <dbReference type="ARBA" id="ARBA00038429"/>
    </source>
</evidence>
<comment type="subunit">
    <text evidence="4">Homodimer.</text>
</comment>
<evidence type="ECO:0000313" key="20">
    <source>
        <dbReference type="EMBL" id="KAK0391884.1"/>
    </source>
</evidence>
<keyword evidence="10" id="KW-0326">Glycosidase</keyword>
<feature type="domain" description="Beta-mannosidase-like galactose-binding" evidence="19">
    <location>
        <begin position="51"/>
        <end position="224"/>
    </location>
</feature>
<evidence type="ECO:0000256" key="5">
    <source>
        <dbReference type="ARBA" id="ARBA00012754"/>
    </source>
</evidence>
<accession>A0AA39GSU6</accession>
<dbReference type="Gene3D" id="2.60.120.260">
    <property type="entry name" value="Galactose-binding domain-like"/>
    <property type="match status" value="1"/>
</dbReference>
<dbReference type="Gene3D" id="2.60.40.10">
    <property type="entry name" value="Immunoglobulins"/>
    <property type="match status" value="2"/>
</dbReference>
<evidence type="ECO:0000256" key="1">
    <source>
        <dbReference type="ARBA" id="ARBA00000829"/>
    </source>
</evidence>
<reference evidence="20" key="1">
    <citation type="submission" date="2022-10" db="EMBL/GenBank/DDBJ databases">
        <title>Determination and structural analysis of whole genome sequence of Sarocladium strictum F4-1.</title>
        <authorList>
            <person name="Hu L."/>
            <person name="Jiang Y."/>
        </authorList>
    </citation>
    <scope>NUCLEOTIDE SEQUENCE</scope>
    <source>
        <strain evidence="20">F4-1</strain>
    </source>
</reference>
<evidence type="ECO:0000256" key="7">
    <source>
        <dbReference type="ARBA" id="ARBA00022801"/>
    </source>
</evidence>
<dbReference type="Proteomes" id="UP001175261">
    <property type="component" value="Unassembled WGS sequence"/>
</dbReference>
<dbReference type="SUPFAM" id="SSF49785">
    <property type="entry name" value="Galactose-binding domain-like"/>
    <property type="match status" value="1"/>
</dbReference>
<dbReference type="InterPro" id="IPR041625">
    <property type="entry name" value="Beta-mannosidase_Ig"/>
</dbReference>
<dbReference type="PANTHER" id="PTHR43730:SF1">
    <property type="entry name" value="BETA-MANNOSIDASE"/>
    <property type="match status" value="1"/>
</dbReference>
<dbReference type="EMBL" id="JAPDFR010000001">
    <property type="protein sequence ID" value="KAK0391884.1"/>
    <property type="molecule type" value="Genomic_DNA"/>
</dbReference>
<dbReference type="FunFam" id="2.60.120.260:FF:000118">
    <property type="entry name" value="Beta-mannosidase B"/>
    <property type="match status" value="1"/>
</dbReference>
<comment type="similarity">
    <text evidence="12">Belongs to the glycosyl hydrolase 2 family. Beta-mannosidase B subfamily.</text>
</comment>
<dbReference type="FunFam" id="3.20.20.80:FF:000050">
    <property type="entry name" value="Beta-mannosidase B"/>
    <property type="match status" value="1"/>
</dbReference>
<dbReference type="InterPro" id="IPR050887">
    <property type="entry name" value="Beta-mannosidase_GH2"/>
</dbReference>
<dbReference type="GO" id="GO:0005576">
    <property type="term" value="C:extracellular region"/>
    <property type="evidence" value="ECO:0007669"/>
    <property type="project" value="UniProtKB-SubCell"/>
</dbReference>
<protein>
    <recommendedName>
        <fullName evidence="13">Beta-mannosidase B</fullName>
        <ecNumber evidence="5">3.2.1.25</ecNumber>
    </recommendedName>
    <alternativeName>
        <fullName evidence="14">Mannanase B</fullName>
    </alternativeName>
</protein>
<proteinExistence type="inferred from homology"/>
<dbReference type="Gene3D" id="3.20.20.80">
    <property type="entry name" value="Glycosidases"/>
    <property type="match status" value="1"/>
</dbReference>
<dbReference type="GO" id="GO:0006516">
    <property type="term" value="P:glycoprotein catabolic process"/>
    <property type="evidence" value="ECO:0007669"/>
    <property type="project" value="TreeGrafter"/>
</dbReference>
<dbReference type="PANTHER" id="PTHR43730">
    <property type="entry name" value="BETA-MANNOSIDASE"/>
    <property type="match status" value="1"/>
</dbReference>
<dbReference type="InterPro" id="IPR054593">
    <property type="entry name" value="Beta-mannosidase-like_N2"/>
</dbReference>
<evidence type="ECO:0000256" key="9">
    <source>
        <dbReference type="ARBA" id="ARBA00023277"/>
    </source>
</evidence>